<feature type="domain" description="VOC" evidence="2">
    <location>
        <begin position="5"/>
        <end position="126"/>
    </location>
</feature>
<dbReference type="eggNOG" id="COG0346">
    <property type="taxonomic scope" value="Bacteria"/>
</dbReference>
<organism evidence="3 5">
    <name type="scientific">Roseomonas gilardii</name>
    <dbReference type="NCBI Taxonomy" id="257708"/>
    <lineage>
        <taxon>Bacteria</taxon>
        <taxon>Pseudomonadati</taxon>
        <taxon>Pseudomonadota</taxon>
        <taxon>Alphaproteobacteria</taxon>
        <taxon>Acetobacterales</taxon>
        <taxon>Roseomonadaceae</taxon>
        <taxon>Roseomonas</taxon>
    </lineage>
</organism>
<reference evidence="4 6" key="2">
    <citation type="journal article" date="2019" name="Microb. Pathog.">
        <title>Comparison of VITEK 2, MALDI-TOF MS, 16S rRNA gene sequencing, and whole-genome sequencing for identification of Roseomonas mucosa.</title>
        <authorList>
            <person name="Rudolph W.W."/>
            <person name="Gunzer F."/>
            <person name="Trauth M."/>
            <person name="Bunk B."/>
            <person name="Bigge R."/>
            <person name="Schrottner P."/>
        </authorList>
    </citation>
    <scope>NUCLEOTIDE SEQUENCE [LARGE SCALE GENOMIC DNA]</scope>
    <source>
        <strain evidence="4 6">DSM 103800</strain>
    </source>
</reference>
<keyword evidence="1" id="KW-0479">Metal-binding</keyword>
<dbReference type="PANTHER" id="PTHR43048">
    <property type="entry name" value="METHYLMALONYL-COA EPIMERASE"/>
    <property type="match status" value="1"/>
</dbReference>
<dbReference type="Pfam" id="PF13669">
    <property type="entry name" value="Glyoxalase_4"/>
    <property type="match status" value="1"/>
</dbReference>
<proteinExistence type="predicted"/>
<dbReference type="EMBL" id="CP015583">
    <property type="protein sequence ID" value="APT59288.1"/>
    <property type="molecule type" value="Genomic_DNA"/>
</dbReference>
<dbReference type="SUPFAM" id="SSF54593">
    <property type="entry name" value="Glyoxalase/Bleomycin resistance protein/Dihydroxybiphenyl dioxygenase"/>
    <property type="match status" value="1"/>
</dbReference>
<dbReference type="InterPro" id="IPR029068">
    <property type="entry name" value="Glyas_Bleomycin-R_OHBP_Dase"/>
</dbReference>
<dbReference type="GO" id="GO:0046872">
    <property type="term" value="F:metal ion binding"/>
    <property type="evidence" value="ECO:0007669"/>
    <property type="project" value="UniProtKB-KW"/>
</dbReference>
<dbReference type="CDD" id="cd06587">
    <property type="entry name" value="VOC"/>
    <property type="match status" value="1"/>
</dbReference>
<dbReference type="KEGG" id="rgi:RGI145_11680"/>
<dbReference type="RefSeq" id="WP_075800013.1">
    <property type="nucleotide sequence ID" value="NZ_CP015583.1"/>
</dbReference>
<dbReference type="GO" id="GO:0004493">
    <property type="term" value="F:methylmalonyl-CoA epimerase activity"/>
    <property type="evidence" value="ECO:0007669"/>
    <property type="project" value="TreeGrafter"/>
</dbReference>
<reference evidence="3 5" key="1">
    <citation type="submission" date="2016-05" db="EMBL/GenBank/DDBJ databases">
        <title>Complete Genome and Methylome Analysis of Psychrotrophic Bacterial Isolates from Antarctic Lake Untersee.</title>
        <authorList>
            <person name="Fomenkov A."/>
            <person name="Akimov V.N."/>
            <person name="Vasilyeva L.V."/>
            <person name="Andersen D."/>
            <person name="Vincze T."/>
            <person name="Roberts R.J."/>
        </authorList>
    </citation>
    <scope>NUCLEOTIDE SEQUENCE [LARGE SCALE GENOMIC DNA]</scope>
    <source>
        <strain evidence="3 5">U14-5</strain>
    </source>
</reference>
<dbReference type="PROSITE" id="PS51819">
    <property type="entry name" value="VOC"/>
    <property type="match status" value="1"/>
</dbReference>
<gene>
    <name evidence="3" type="ORF">RGI145_11680</name>
    <name evidence="4" type="ORF">RQ831_01945</name>
</gene>
<dbReference type="GO" id="GO:0046491">
    <property type="term" value="P:L-methylmalonyl-CoA metabolic process"/>
    <property type="evidence" value="ECO:0007669"/>
    <property type="project" value="TreeGrafter"/>
</dbReference>
<keyword evidence="6" id="KW-1185">Reference proteome</keyword>
<dbReference type="PANTHER" id="PTHR43048:SF5">
    <property type="entry name" value="BLR5325 PROTEIN"/>
    <property type="match status" value="1"/>
</dbReference>
<sequence length="129" mass="14048">MTDFTWDHLHLRSPDPEATARYFQEMFGATETGRAAQGNGALRVMLDLSGLPLFIEQVPPGTAAPPEPPFLGLEHVGLRVKDLEATAAALRARGARFVVEPHSPRPGLKIAFLEGPEKLRIELLERAAG</sequence>
<dbReference type="Proteomes" id="UP000185494">
    <property type="component" value="Chromosome 1"/>
</dbReference>
<evidence type="ECO:0000313" key="4">
    <source>
        <dbReference type="EMBL" id="MDT8329795.1"/>
    </source>
</evidence>
<name>A0A1L7AKJ0_9PROT</name>
<evidence type="ECO:0000259" key="2">
    <source>
        <dbReference type="PROSITE" id="PS51819"/>
    </source>
</evidence>
<dbReference type="Proteomes" id="UP001258945">
    <property type="component" value="Unassembled WGS sequence"/>
</dbReference>
<dbReference type="Gene3D" id="3.10.180.10">
    <property type="entry name" value="2,3-Dihydroxybiphenyl 1,2-Dioxygenase, domain 1"/>
    <property type="match status" value="1"/>
</dbReference>
<protein>
    <submittedName>
        <fullName evidence="3">Glyoxalase</fullName>
    </submittedName>
    <submittedName>
        <fullName evidence="4">VOC family protein</fullName>
    </submittedName>
</protein>
<evidence type="ECO:0000256" key="1">
    <source>
        <dbReference type="ARBA" id="ARBA00022723"/>
    </source>
</evidence>
<evidence type="ECO:0000313" key="3">
    <source>
        <dbReference type="EMBL" id="APT59288.1"/>
    </source>
</evidence>
<evidence type="ECO:0000313" key="6">
    <source>
        <dbReference type="Proteomes" id="UP001258945"/>
    </source>
</evidence>
<dbReference type="InterPro" id="IPR037523">
    <property type="entry name" value="VOC_core"/>
</dbReference>
<dbReference type="EMBL" id="JAVVDO010000002">
    <property type="protein sequence ID" value="MDT8329795.1"/>
    <property type="molecule type" value="Genomic_DNA"/>
</dbReference>
<accession>A0A1L7AKJ0</accession>
<reference evidence="4" key="3">
    <citation type="submission" date="2023-09" db="EMBL/GenBank/DDBJ databases">
        <authorList>
            <person name="Schober I."/>
            <person name="Bunk B."/>
        </authorList>
    </citation>
    <scope>NUCLEOTIDE SEQUENCE</scope>
    <source>
        <strain evidence="4">DSM 103800</strain>
    </source>
</reference>
<dbReference type="STRING" id="257708.RGI145_11680"/>
<evidence type="ECO:0000313" key="5">
    <source>
        <dbReference type="Proteomes" id="UP000185494"/>
    </source>
</evidence>
<dbReference type="InterPro" id="IPR051785">
    <property type="entry name" value="MMCE/EMCE_epimerase"/>
</dbReference>
<dbReference type="AlphaFoldDB" id="A0A1L7AKJ0"/>